<feature type="compositionally biased region" description="Low complexity" evidence="6">
    <location>
        <begin position="44"/>
        <end position="56"/>
    </location>
</feature>
<keyword evidence="7" id="KW-1133">Transmembrane helix</keyword>
<evidence type="ECO:0000259" key="8">
    <source>
        <dbReference type="SMART" id="SM00822"/>
    </source>
</evidence>
<name>A0A2C6L7F7_9APIC</name>
<evidence type="ECO:0000256" key="3">
    <source>
        <dbReference type="ARBA" id="ARBA00023002"/>
    </source>
</evidence>
<feature type="compositionally biased region" description="Low complexity" evidence="6">
    <location>
        <begin position="65"/>
        <end position="79"/>
    </location>
</feature>
<dbReference type="GO" id="GO:0032787">
    <property type="term" value="P:monocarboxylic acid metabolic process"/>
    <property type="evidence" value="ECO:0007669"/>
    <property type="project" value="UniProtKB-ARBA"/>
</dbReference>
<comment type="similarity">
    <text evidence="1 5">Belongs to the short-chain dehydrogenases/reductases (SDR) family.</text>
</comment>
<dbReference type="InterPro" id="IPR036291">
    <property type="entry name" value="NAD(P)-bd_dom_sf"/>
</dbReference>
<feature type="compositionally biased region" description="Low complexity" evidence="6">
    <location>
        <begin position="97"/>
        <end position="118"/>
    </location>
</feature>
<dbReference type="VEuPathDB" id="ToxoDB:CSUI_002612"/>
<feature type="transmembrane region" description="Helical" evidence="7">
    <location>
        <begin position="15"/>
        <end position="34"/>
    </location>
</feature>
<protein>
    <recommendedName>
        <fullName evidence="2">3-oxoacyl-[acyl-carrier-protein] reductase</fullName>
        <ecNumber evidence="2">1.1.1.100</ecNumber>
    </recommendedName>
</protein>
<dbReference type="PANTHER" id="PTHR42879">
    <property type="entry name" value="3-OXOACYL-(ACYL-CARRIER-PROTEIN) REDUCTASE"/>
    <property type="match status" value="1"/>
</dbReference>
<evidence type="ECO:0000256" key="1">
    <source>
        <dbReference type="ARBA" id="ARBA00006484"/>
    </source>
</evidence>
<feature type="domain" description="Ketoreductase" evidence="8">
    <location>
        <begin position="172"/>
        <end position="352"/>
    </location>
</feature>
<dbReference type="InterPro" id="IPR020904">
    <property type="entry name" value="Sc_DH/Rdtase_CS"/>
</dbReference>
<keyword evidence="3" id="KW-0560">Oxidoreductase</keyword>
<dbReference type="SMART" id="SM00822">
    <property type="entry name" value="PKS_KR"/>
    <property type="match status" value="1"/>
</dbReference>
<accession>A0A2C6L7F7</accession>
<sequence>MVPHTFQTTMANPSVPFFFLFLFSASFPFFHLFGEGRMLLRNPSSSSAPCLSPSSSIETLSPQLSTPRSISQHHSSSPISSTLGFVSPSLVPQRSSYSPASTLTTATSASAASPSDTPQNSSSFRPRQAHKASSTSSFFLQETRQGDSPSSTACRAYKLTYGGEEAGEKEGRVALVTGASRGIGKAIADALAEGGVSHLLCVARQQAACDEAAEDLKRRGFSASGHAVDVADPKAVETLCNELFQQYPHIDILVNNAGITRDNIFLRMTEENWTDVINTNLNSAFYFSSHILKRMVKNKFGRIINISSVVGVGGNPGQANYSASKAGLIGLTRTLGKEYANRNITVNAIAPGFIRSAMTDKMTEEAK</sequence>
<keyword evidence="7" id="KW-0812">Transmembrane</keyword>
<dbReference type="FunFam" id="3.40.50.720:FF:000173">
    <property type="entry name" value="3-oxoacyl-[acyl-carrier protein] reductase"/>
    <property type="match status" value="1"/>
</dbReference>
<evidence type="ECO:0000256" key="5">
    <source>
        <dbReference type="RuleBase" id="RU000363"/>
    </source>
</evidence>
<dbReference type="PRINTS" id="PR00081">
    <property type="entry name" value="GDHRDH"/>
</dbReference>
<dbReference type="GeneID" id="94426023"/>
<dbReference type="EC" id="1.1.1.100" evidence="2"/>
<evidence type="ECO:0000256" key="6">
    <source>
        <dbReference type="SAM" id="MobiDB-lite"/>
    </source>
</evidence>
<feature type="non-terminal residue" evidence="9">
    <location>
        <position position="367"/>
    </location>
</feature>
<dbReference type="SUPFAM" id="SSF51735">
    <property type="entry name" value="NAD(P)-binding Rossmann-fold domains"/>
    <property type="match status" value="1"/>
</dbReference>
<dbReference type="InterPro" id="IPR050259">
    <property type="entry name" value="SDR"/>
</dbReference>
<organism evidence="9 10">
    <name type="scientific">Cystoisospora suis</name>
    <dbReference type="NCBI Taxonomy" id="483139"/>
    <lineage>
        <taxon>Eukaryota</taxon>
        <taxon>Sar</taxon>
        <taxon>Alveolata</taxon>
        <taxon>Apicomplexa</taxon>
        <taxon>Conoidasida</taxon>
        <taxon>Coccidia</taxon>
        <taxon>Eucoccidiorida</taxon>
        <taxon>Eimeriorina</taxon>
        <taxon>Sarcocystidae</taxon>
        <taxon>Cystoisospora</taxon>
    </lineage>
</organism>
<dbReference type="AlphaFoldDB" id="A0A2C6L7F7"/>
<dbReference type="OrthoDB" id="1393670at2759"/>
<dbReference type="EMBL" id="MIGC01001083">
    <property type="protein sequence ID" value="PHJ23548.1"/>
    <property type="molecule type" value="Genomic_DNA"/>
</dbReference>
<dbReference type="PANTHER" id="PTHR42879:SF2">
    <property type="entry name" value="3-OXOACYL-[ACYL-CARRIER-PROTEIN] REDUCTASE FABG"/>
    <property type="match status" value="1"/>
</dbReference>
<feature type="compositionally biased region" description="Polar residues" evidence="6">
    <location>
        <begin position="119"/>
        <end position="152"/>
    </location>
</feature>
<reference evidence="9 10" key="1">
    <citation type="journal article" date="2017" name="Int. J. Parasitol.">
        <title>The genome of the protozoan parasite Cystoisospora suis and a reverse vaccinology approach to identify vaccine candidates.</title>
        <authorList>
            <person name="Palmieri N."/>
            <person name="Shrestha A."/>
            <person name="Ruttkowski B."/>
            <person name="Beck T."/>
            <person name="Vogl C."/>
            <person name="Tomley F."/>
            <person name="Blake D.P."/>
            <person name="Joachim A."/>
        </authorList>
    </citation>
    <scope>NUCLEOTIDE SEQUENCE [LARGE SCALE GENOMIC DNA]</scope>
    <source>
        <strain evidence="9 10">Wien I</strain>
    </source>
</reference>
<evidence type="ECO:0000256" key="2">
    <source>
        <dbReference type="ARBA" id="ARBA00012948"/>
    </source>
</evidence>
<dbReference type="PRINTS" id="PR00080">
    <property type="entry name" value="SDRFAMILY"/>
</dbReference>
<dbReference type="Pfam" id="PF00106">
    <property type="entry name" value="adh_short"/>
    <property type="match status" value="1"/>
</dbReference>
<feature type="region of interest" description="Disordered" evidence="6">
    <location>
        <begin position="44"/>
        <end position="79"/>
    </location>
</feature>
<dbReference type="InterPro" id="IPR057326">
    <property type="entry name" value="KR_dom"/>
</dbReference>
<dbReference type="Proteomes" id="UP000221165">
    <property type="component" value="Unassembled WGS sequence"/>
</dbReference>
<proteinExistence type="inferred from homology"/>
<keyword evidence="7" id="KW-0472">Membrane</keyword>
<evidence type="ECO:0000256" key="4">
    <source>
        <dbReference type="ARBA" id="ARBA00048508"/>
    </source>
</evidence>
<evidence type="ECO:0000256" key="7">
    <source>
        <dbReference type="SAM" id="Phobius"/>
    </source>
</evidence>
<comment type="caution">
    <text evidence="9">The sequence shown here is derived from an EMBL/GenBank/DDBJ whole genome shotgun (WGS) entry which is preliminary data.</text>
</comment>
<dbReference type="GO" id="GO:0004316">
    <property type="term" value="F:3-oxoacyl-[acyl-carrier-protein] reductase (NADPH) activity"/>
    <property type="evidence" value="ECO:0007669"/>
    <property type="project" value="UniProtKB-EC"/>
</dbReference>
<dbReference type="RefSeq" id="XP_067925223.1">
    <property type="nucleotide sequence ID" value="XM_068062812.1"/>
</dbReference>
<comment type="catalytic activity">
    <reaction evidence="4">
        <text>a (3R)-hydroxyacyl-[ACP] + NADP(+) = a 3-oxoacyl-[ACP] + NADPH + H(+)</text>
        <dbReference type="Rhea" id="RHEA:17397"/>
        <dbReference type="Rhea" id="RHEA-COMP:9916"/>
        <dbReference type="Rhea" id="RHEA-COMP:9945"/>
        <dbReference type="ChEBI" id="CHEBI:15378"/>
        <dbReference type="ChEBI" id="CHEBI:57783"/>
        <dbReference type="ChEBI" id="CHEBI:58349"/>
        <dbReference type="ChEBI" id="CHEBI:78776"/>
        <dbReference type="ChEBI" id="CHEBI:78827"/>
        <dbReference type="EC" id="1.1.1.100"/>
    </reaction>
</comment>
<dbReference type="InterPro" id="IPR002347">
    <property type="entry name" value="SDR_fam"/>
</dbReference>
<keyword evidence="10" id="KW-1185">Reference proteome</keyword>
<evidence type="ECO:0000313" key="10">
    <source>
        <dbReference type="Proteomes" id="UP000221165"/>
    </source>
</evidence>
<dbReference type="Gene3D" id="3.40.50.720">
    <property type="entry name" value="NAD(P)-binding Rossmann-like Domain"/>
    <property type="match status" value="1"/>
</dbReference>
<evidence type="ECO:0000313" key="9">
    <source>
        <dbReference type="EMBL" id="PHJ23548.1"/>
    </source>
</evidence>
<dbReference type="PROSITE" id="PS00061">
    <property type="entry name" value="ADH_SHORT"/>
    <property type="match status" value="1"/>
</dbReference>
<gene>
    <name evidence="9" type="ORF">CSUI_002612</name>
</gene>
<feature type="region of interest" description="Disordered" evidence="6">
    <location>
        <begin position="97"/>
        <end position="152"/>
    </location>
</feature>